<keyword evidence="3" id="KW-0862">Zinc</keyword>
<dbReference type="SMART" id="SM00249">
    <property type="entry name" value="PHD"/>
    <property type="match status" value="2"/>
</dbReference>
<evidence type="ECO:0000259" key="6">
    <source>
        <dbReference type="PROSITE" id="PS50016"/>
    </source>
</evidence>
<dbReference type="GO" id="GO:0032221">
    <property type="term" value="C:Rpd3S complex"/>
    <property type="evidence" value="ECO:0007669"/>
    <property type="project" value="TreeGrafter"/>
</dbReference>
<feature type="compositionally biased region" description="Low complexity" evidence="5">
    <location>
        <begin position="679"/>
        <end position="694"/>
    </location>
</feature>
<dbReference type="CDD" id="cd15535">
    <property type="entry name" value="PHD1_Rco1"/>
    <property type="match status" value="1"/>
</dbReference>
<feature type="region of interest" description="Disordered" evidence="5">
    <location>
        <begin position="78"/>
        <end position="197"/>
    </location>
</feature>
<keyword evidence="8" id="KW-1185">Reference proteome</keyword>
<feature type="region of interest" description="Disordered" evidence="5">
    <location>
        <begin position="478"/>
        <end position="709"/>
    </location>
</feature>
<evidence type="ECO:0000256" key="3">
    <source>
        <dbReference type="ARBA" id="ARBA00022833"/>
    </source>
</evidence>
<dbReference type="InterPro" id="IPR001965">
    <property type="entry name" value="Znf_PHD"/>
</dbReference>
<dbReference type="GO" id="GO:0006357">
    <property type="term" value="P:regulation of transcription by RNA polymerase II"/>
    <property type="evidence" value="ECO:0007669"/>
    <property type="project" value="TreeGrafter"/>
</dbReference>
<protein>
    <recommendedName>
        <fullName evidence="6">PHD-type domain-containing protein</fullName>
    </recommendedName>
</protein>
<dbReference type="InterPro" id="IPR019787">
    <property type="entry name" value="Znf_PHD-finger"/>
</dbReference>
<dbReference type="OrthoDB" id="5876363at2759"/>
<accession>A0A165J886</accession>
<proteinExistence type="predicted"/>
<dbReference type="InterPro" id="IPR019786">
    <property type="entry name" value="Zinc_finger_PHD-type_CS"/>
</dbReference>
<feature type="compositionally biased region" description="Low complexity" evidence="5">
    <location>
        <begin position="505"/>
        <end position="522"/>
    </location>
</feature>
<dbReference type="Pfam" id="PF00628">
    <property type="entry name" value="PHD"/>
    <property type="match status" value="2"/>
</dbReference>
<dbReference type="AlphaFoldDB" id="A0A165J886"/>
<dbReference type="InterPro" id="IPR013083">
    <property type="entry name" value="Znf_RING/FYVE/PHD"/>
</dbReference>
<name>A0A165J886_9BASI</name>
<feature type="region of interest" description="Disordered" evidence="5">
    <location>
        <begin position="1"/>
        <end position="46"/>
    </location>
</feature>
<evidence type="ECO:0000256" key="1">
    <source>
        <dbReference type="ARBA" id="ARBA00022723"/>
    </source>
</evidence>
<dbReference type="PANTHER" id="PTHR47636">
    <property type="entry name" value="TRANSCRIPTIONAL REGULATORY PROTEIN RCO1"/>
    <property type="match status" value="1"/>
</dbReference>
<feature type="domain" description="PHD-type" evidence="6">
    <location>
        <begin position="200"/>
        <end position="249"/>
    </location>
</feature>
<feature type="compositionally biased region" description="Acidic residues" evidence="5">
    <location>
        <begin position="562"/>
        <end position="574"/>
    </location>
</feature>
<dbReference type="STRING" id="1353952.A0A165J886"/>
<evidence type="ECO:0000256" key="5">
    <source>
        <dbReference type="SAM" id="MobiDB-lite"/>
    </source>
</evidence>
<evidence type="ECO:0000313" key="7">
    <source>
        <dbReference type="EMBL" id="KZT61503.1"/>
    </source>
</evidence>
<keyword evidence="2 4" id="KW-0863">Zinc-finger</keyword>
<dbReference type="PROSITE" id="PS50016">
    <property type="entry name" value="ZF_PHD_2"/>
    <property type="match status" value="1"/>
</dbReference>
<evidence type="ECO:0000313" key="8">
    <source>
        <dbReference type="Proteomes" id="UP000076842"/>
    </source>
</evidence>
<dbReference type="GO" id="GO:0008270">
    <property type="term" value="F:zinc ion binding"/>
    <property type="evidence" value="ECO:0007669"/>
    <property type="project" value="UniProtKB-KW"/>
</dbReference>
<dbReference type="Gene3D" id="3.30.40.10">
    <property type="entry name" value="Zinc/RING finger domain, C3HC4 (zinc finger)"/>
    <property type="match status" value="2"/>
</dbReference>
<gene>
    <name evidence="7" type="ORF">CALCODRAFT_479784</name>
</gene>
<organism evidence="7 8">
    <name type="scientific">Calocera cornea HHB12733</name>
    <dbReference type="NCBI Taxonomy" id="1353952"/>
    <lineage>
        <taxon>Eukaryota</taxon>
        <taxon>Fungi</taxon>
        <taxon>Dikarya</taxon>
        <taxon>Basidiomycota</taxon>
        <taxon>Agaricomycotina</taxon>
        <taxon>Dacrymycetes</taxon>
        <taxon>Dacrymycetales</taxon>
        <taxon>Dacrymycetaceae</taxon>
        <taxon>Calocera</taxon>
    </lineage>
</organism>
<reference evidence="7 8" key="1">
    <citation type="journal article" date="2016" name="Mol. Biol. Evol.">
        <title>Comparative Genomics of Early-Diverging Mushroom-Forming Fungi Provides Insights into the Origins of Lignocellulose Decay Capabilities.</title>
        <authorList>
            <person name="Nagy L.G."/>
            <person name="Riley R."/>
            <person name="Tritt A."/>
            <person name="Adam C."/>
            <person name="Daum C."/>
            <person name="Floudas D."/>
            <person name="Sun H."/>
            <person name="Yadav J.S."/>
            <person name="Pangilinan J."/>
            <person name="Larsson K.H."/>
            <person name="Matsuura K."/>
            <person name="Barry K."/>
            <person name="Labutti K."/>
            <person name="Kuo R."/>
            <person name="Ohm R.A."/>
            <person name="Bhattacharya S.S."/>
            <person name="Shirouzu T."/>
            <person name="Yoshinaga Y."/>
            <person name="Martin F.M."/>
            <person name="Grigoriev I.V."/>
            <person name="Hibbett D.S."/>
        </authorList>
    </citation>
    <scope>NUCLEOTIDE SEQUENCE [LARGE SCALE GENOMIC DNA]</scope>
    <source>
        <strain evidence="7 8">HHB12733</strain>
    </source>
</reference>
<dbReference type="SUPFAM" id="SSF57903">
    <property type="entry name" value="FYVE/PHD zinc finger"/>
    <property type="match status" value="2"/>
</dbReference>
<feature type="compositionally biased region" description="Pro residues" evidence="5">
    <location>
        <begin position="1"/>
        <end position="14"/>
    </location>
</feature>
<feature type="compositionally biased region" description="Low complexity" evidence="5">
    <location>
        <begin position="124"/>
        <end position="139"/>
    </location>
</feature>
<evidence type="ECO:0000256" key="4">
    <source>
        <dbReference type="PROSITE-ProRule" id="PRU00146"/>
    </source>
</evidence>
<dbReference type="EMBL" id="KV423922">
    <property type="protein sequence ID" value="KZT61503.1"/>
    <property type="molecule type" value="Genomic_DNA"/>
</dbReference>
<sequence>MSLPALNPPPPPRQPADLPTSDPSLATELMPAPPPLAYVTNPSSHHSARLPILSRTGANRYLPAVDLGTTYTGHGALLPGAGSLETPPPVMDEQGEIAKPKRSTRGAALGPHAKSTAVNRVQRSTRSSRPASDSPAPGAHSTPPSSVAGPSGTTHPPAANGNALEEGGERAAKRQKVDAKGKGKASDPAVPGEPPMQTNKDYCETCGGIGEFICCDGCTRSYHFLCLNPPVELDDIPEDKWYCGVCLYNKKPPHRSANRFFGALAQKVESESPKIFKLPDPIREYFKSVTTGPGGEYVQQGQARGGRLNKYGAVEERDPYRLKDKNGKPILCYKCKGPTVPLTLPEAQRKTRAGSTTKSVPRPIISCDFCNQHWHYDCLEPPLVHPPANWKKWQCPLHVEQVFPMKRIPAKGVKTIEVKQRNRPNNGIIDVVFGDEDLASMKIENVVINGKRYRIPEKTIILDFWDALQGKQPEFVGTESVRTSEAPTDILTPLPDAPLTRTAGLESSFSSPLSSLSSLSSIPEEEISSDPLSEPMDEDVKLPPPALPYSPLLRARFSPSPEPEEEEEEEEKEEGEEHISEQDAAEILISMSRVAPEAAQASPAGLGISHSTPLTDRTNHGDIERPSTPQKGTHGVKVNGSPAVPSKVLNVSHGADEKSGVLSAAREQLKRDVQMAMVPSSAHSSPRLASSVPSSPQPKPSITVKQKEDGSFTLKLPSLKRTLSHQSAAAAAAKTAQEAFSPDEIERLLTVQRLMQKKGESALMKFLES</sequence>
<dbReference type="CDD" id="cd15534">
    <property type="entry name" value="PHD2_PHF12_Rco1"/>
    <property type="match status" value="1"/>
</dbReference>
<dbReference type="PANTHER" id="PTHR47636:SF1">
    <property type="entry name" value="TRANSCRIPTIONAL REGULATORY PROTEIN RCO1"/>
    <property type="match status" value="1"/>
</dbReference>
<feature type="compositionally biased region" description="Basic and acidic residues" evidence="5">
    <location>
        <begin position="167"/>
        <end position="185"/>
    </location>
</feature>
<dbReference type="InterPro" id="IPR011011">
    <property type="entry name" value="Znf_FYVE_PHD"/>
</dbReference>
<dbReference type="Proteomes" id="UP000076842">
    <property type="component" value="Unassembled WGS sequence"/>
</dbReference>
<dbReference type="PROSITE" id="PS01359">
    <property type="entry name" value="ZF_PHD_1"/>
    <property type="match status" value="1"/>
</dbReference>
<dbReference type="InterPro" id="IPR052819">
    <property type="entry name" value="Chromatin_regulatory_protein"/>
</dbReference>
<keyword evidence="1" id="KW-0479">Metal-binding</keyword>
<evidence type="ECO:0000256" key="2">
    <source>
        <dbReference type="ARBA" id="ARBA00022771"/>
    </source>
</evidence>
<dbReference type="InParanoid" id="A0A165J886"/>